<dbReference type="PIRSF" id="PIRSF002741">
    <property type="entry name" value="MppA"/>
    <property type="match status" value="1"/>
</dbReference>
<dbReference type="PANTHER" id="PTHR30290">
    <property type="entry name" value="PERIPLASMIC BINDING COMPONENT OF ABC TRANSPORTER"/>
    <property type="match status" value="1"/>
</dbReference>
<dbReference type="Proteomes" id="UP000553193">
    <property type="component" value="Unassembled WGS sequence"/>
</dbReference>
<dbReference type="Gene3D" id="3.40.190.10">
    <property type="entry name" value="Periplasmic binding protein-like II"/>
    <property type="match status" value="1"/>
</dbReference>
<dbReference type="GO" id="GO:1904680">
    <property type="term" value="F:peptide transmembrane transporter activity"/>
    <property type="evidence" value="ECO:0007669"/>
    <property type="project" value="TreeGrafter"/>
</dbReference>
<feature type="domain" description="Solute-binding protein family 5" evidence="5">
    <location>
        <begin position="113"/>
        <end position="507"/>
    </location>
</feature>
<evidence type="ECO:0000256" key="2">
    <source>
        <dbReference type="ARBA" id="ARBA00005695"/>
    </source>
</evidence>
<dbReference type="EMBL" id="JACIDJ010000003">
    <property type="protein sequence ID" value="MBB3898874.1"/>
    <property type="molecule type" value="Genomic_DNA"/>
</dbReference>
<protein>
    <submittedName>
        <fullName evidence="6">Peptide/nickel transport system substrate-binding protein</fullName>
    </submittedName>
</protein>
<evidence type="ECO:0000313" key="7">
    <source>
        <dbReference type="Proteomes" id="UP000553193"/>
    </source>
</evidence>
<dbReference type="CDD" id="cd08513">
    <property type="entry name" value="PBP2_thermophilic_Hb8_like"/>
    <property type="match status" value="1"/>
</dbReference>
<organism evidence="6 7">
    <name type="scientific">Roseococcus suduntuyensis</name>
    <dbReference type="NCBI Taxonomy" id="455361"/>
    <lineage>
        <taxon>Bacteria</taxon>
        <taxon>Pseudomonadati</taxon>
        <taxon>Pseudomonadota</taxon>
        <taxon>Alphaproteobacteria</taxon>
        <taxon>Acetobacterales</taxon>
        <taxon>Roseomonadaceae</taxon>
        <taxon>Roseococcus</taxon>
    </lineage>
</organism>
<dbReference type="AlphaFoldDB" id="A0A840AF87"/>
<dbReference type="Pfam" id="PF00496">
    <property type="entry name" value="SBP_bac_5"/>
    <property type="match status" value="1"/>
</dbReference>
<keyword evidence="3" id="KW-0813">Transport</keyword>
<dbReference type="GO" id="GO:0015833">
    <property type="term" value="P:peptide transport"/>
    <property type="evidence" value="ECO:0007669"/>
    <property type="project" value="TreeGrafter"/>
</dbReference>
<evidence type="ECO:0000256" key="1">
    <source>
        <dbReference type="ARBA" id="ARBA00004418"/>
    </source>
</evidence>
<evidence type="ECO:0000256" key="4">
    <source>
        <dbReference type="ARBA" id="ARBA00022729"/>
    </source>
</evidence>
<dbReference type="RefSeq" id="WP_184384083.1">
    <property type="nucleotide sequence ID" value="NZ_JACIDJ010000003.1"/>
</dbReference>
<dbReference type="InterPro" id="IPR000914">
    <property type="entry name" value="SBP_5_dom"/>
</dbReference>
<comment type="subcellular location">
    <subcellularLocation>
        <location evidence="1">Periplasm</location>
    </subcellularLocation>
</comment>
<keyword evidence="4" id="KW-0732">Signal</keyword>
<dbReference type="InterPro" id="IPR030678">
    <property type="entry name" value="Peptide/Ni-bd"/>
</dbReference>
<dbReference type="SUPFAM" id="SSF53850">
    <property type="entry name" value="Periplasmic binding protein-like II"/>
    <property type="match status" value="1"/>
</dbReference>
<comment type="similarity">
    <text evidence="2">Belongs to the bacterial solute-binding protein 5 family.</text>
</comment>
<dbReference type="GO" id="GO:0043190">
    <property type="term" value="C:ATP-binding cassette (ABC) transporter complex"/>
    <property type="evidence" value="ECO:0007669"/>
    <property type="project" value="InterPro"/>
</dbReference>
<sequence length="600" mass="66889">MREDDLRQMIGRVKRGSLSRRGFVTRMVALGMTAPMATQLLAIAGAGSAQAQAGSIPAYTPTRRGGGGALRILYWQASTLLNPHFAVGTTNQESSRVFYEPLAGWATDGTLVPILAAEIPSIENGGLREDGRAVTWKLKRGVKWHDGQDFTADDVVFTWEYARNPANATTTSGSYRDVNVVKVDSHTVRVEFERPTPFWADAFVASAGCIIPQHLFSGFVGATARDAPTNLRPVGTGPYRFVSFAPGDNLIGALNPTYHGENRPYFDTIEVKGGGDAVSAARAVLQTGDFDYAWNLQVEDELLVRLEAANRGRVNIVDGGNIEFVQLNVTDPNREVDGERSHISTQHPAFRDPAVRQAMALLIDRNALQQFIYGRGGPATANFLNNPPRFNSTNLRHEFNVQRANEILDAAGWVRGRDGVRAKDGVRLSFVYQTSVNAPRQRTQAIYRQAAQRAGINLDLKSVTASVFFSADVANPDTFPKFYADMQMYTTTMPQADPQRFMNQYVSWEVSQRANNWQGRNIVRWRNEEYDNIFRQAENELDPVKRAEMFIRLNDLIVGSNHIIPLVKRPLVSASLRNLRPVLSAWDNTHWLLSDWFREG</sequence>
<dbReference type="InterPro" id="IPR006311">
    <property type="entry name" value="TAT_signal"/>
</dbReference>
<keyword evidence="7" id="KW-1185">Reference proteome</keyword>
<proteinExistence type="inferred from homology"/>
<accession>A0A840AF87</accession>
<gene>
    <name evidence="6" type="ORF">GGQ83_002317</name>
</gene>
<reference evidence="6 7" key="1">
    <citation type="submission" date="2020-08" db="EMBL/GenBank/DDBJ databases">
        <title>Genomic Encyclopedia of Type Strains, Phase IV (KMG-IV): sequencing the most valuable type-strain genomes for metagenomic binning, comparative biology and taxonomic classification.</title>
        <authorList>
            <person name="Goeker M."/>
        </authorList>
    </citation>
    <scope>NUCLEOTIDE SEQUENCE [LARGE SCALE GENOMIC DNA]</scope>
    <source>
        <strain evidence="6 7">DSM 19979</strain>
    </source>
</reference>
<evidence type="ECO:0000256" key="3">
    <source>
        <dbReference type="ARBA" id="ARBA00022448"/>
    </source>
</evidence>
<dbReference type="InterPro" id="IPR039424">
    <property type="entry name" value="SBP_5"/>
</dbReference>
<dbReference type="FunFam" id="3.10.105.10:FF:000006">
    <property type="entry name" value="Peptide ABC transporter substrate-binding protein"/>
    <property type="match status" value="1"/>
</dbReference>
<dbReference type="PROSITE" id="PS51318">
    <property type="entry name" value="TAT"/>
    <property type="match status" value="1"/>
</dbReference>
<dbReference type="Gene3D" id="3.10.105.10">
    <property type="entry name" value="Dipeptide-binding Protein, Domain 3"/>
    <property type="match status" value="1"/>
</dbReference>
<comment type="caution">
    <text evidence="6">The sequence shown here is derived from an EMBL/GenBank/DDBJ whole genome shotgun (WGS) entry which is preliminary data.</text>
</comment>
<dbReference type="GO" id="GO:0030288">
    <property type="term" value="C:outer membrane-bounded periplasmic space"/>
    <property type="evidence" value="ECO:0007669"/>
    <property type="project" value="UniProtKB-ARBA"/>
</dbReference>
<evidence type="ECO:0000259" key="5">
    <source>
        <dbReference type="Pfam" id="PF00496"/>
    </source>
</evidence>
<name>A0A840AF87_9PROT</name>
<dbReference type="PANTHER" id="PTHR30290:SF65">
    <property type="entry name" value="MONOACYL PHOSPHATIDYLINOSITOL TETRAMANNOSIDE-BINDING PROTEIN LPQW-RELATED"/>
    <property type="match status" value="1"/>
</dbReference>
<evidence type="ECO:0000313" key="6">
    <source>
        <dbReference type="EMBL" id="MBB3898874.1"/>
    </source>
</evidence>